<dbReference type="Proteomes" id="UP001165283">
    <property type="component" value="Unassembled WGS sequence"/>
</dbReference>
<dbReference type="Gene3D" id="3.40.50.1220">
    <property type="entry name" value="TPP-binding domain"/>
    <property type="match status" value="1"/>
</dbReference>
<feature type="domain" description="Thiamine pyrophosphate enzyme central" evidence="4">
    <location>
        <begin position="214"/>
        <end position="344"/>
    </location>
</feature>
<organism evidence="7 8">
    <name type="scientific">Pseudonocardia humida</name>
    <dbReference type="NCBI Taxonomy" id="2800819"/>
    <lineage>
        <taxon>Bacteria</taxon>
        <taxon>Bacillati</taxon>
        <taxon>Actinomycetota</taxon>
        <taxon>Actinomycetes</taxon>
        <taxon>Pseudonocardiales</taxon>
        <taxon>Pseudonocardiaceae</taxon>
        <taxon>Pseudonocardia</taxon>
    </lineage>
</organism>
<dbReference type="InterPro" id="IPR045229">
    <property type="entry name" value="TPP_enz"/>
</dbReference>
<dbReference type="CDD" id="cd07035">
    <property type="entry name" value="TPP_PYR_POX_like"/>
    <property type="match status" value="1"/>
</dbReference>
<dbReference type="CDD" id="cd00568">
    <property type="entry name" value="TPP_enzymes"/>
    <property type="match status" value="1"/>
</dbReference>
<evidence type="ECO:0000256" key="1">
    <source>
        <dbReference type="ARBA" id="ARBA00007812"/>
    </source>
</evidence>
<name>A0ABT0ZZY7_9PSEU</name>
<dbReference type="InterPro" id="IPR012001">
    <property type="entry name" value="Thiamin_PyroP_enz_TPP-bd_dom"/>
</dbReference>
<proteinExistence type="inferred from homology"/>
<keyword evidence="2 3" id="KW-0786">Thiamine pyrophosphate</keyword>
<dbReference type="InterPro" id="IPR012000">
    <property type="entry name" value="Thiamin_PyroP_enz_cen_dom"/>
</dbReference>
<comment type="caution">
    <text evidence="7">The sequence shown here is derived from an EMBL/GenBank/DDBJ whole genome shotgun (WGS) entry which is preliminary data.</text>
</comment>
<evidence type="ECO:0000259" key="4">
    <source>
        <dbReference type="Pfam" id="PF00205"/>
    </source>
</evidence>
<dbReference type="PANTHER" id="PTHR18968:SF13">
    <property type="entry name" value="ACETOLACTATE SYNTHASE CATALYTIC SUBUNIT, MITOCHONDRIAL"/>
    <property type="match status" value="1"/>
</dbReference>
<evidence type="ECO:0000313" key="8">
    <source>
        <dbReference type="Proteomes" id="UP001165283"/>
    </source>
</evidence>
<dbReference type="Pfam" id="PF00205">
    <property type="entry name" value="TPP_enzyme_M"/>
    <property type="match status" value="1"/>
</dbReference>
<dbReference type="SUPFAM" id="SSF52518">
    <property type="entry name" value="Thiamin diphosphate-binding fold (THDP-binding)"/>
    <property type="match status" value="2"/>
</dbReference>
<evidence type="ECO:0000313" key="7">
    <source>
        <dbReference type="EMBL" id="MCO1656225.1"/>
    </source>
</evidence>
<sequence length="557" mass="57412">MGRAGVERIGTAGAAGADAGATGTRTGGEAVVDALVALGVRHVFGIPSVHNLPVFAALSAHRDISAVGVRHEQAAAHAADGYARATGHLGVCLTSTGPGAANAVPGLAEAAFASSPVLMITGQVETRDLGRGRGALHEADGQLAMLRTVVRRAETVRRVQDVERTVLDVALDVLTGRPQPGAVEVPIDLQYARTATVEPPPSAPRRFAPPDDVLDRAAELLAAATRPLIWAGSGAVGSGAEVTALAERLGAPVLTSGGGRGAIGEDHPLCVGALTDQPPVPDLVADADVVLAVGTRFQAGPTRRWATRVPRRLLHLDVDPAVIGRNYEPEVALVGDAGRGVAALLDRLGAGEGRDPGWAARAAAARAEVHARLRERMGPDHVAIMEAIGELLPVSGNIVRDATVPAYVWGNRLLPVRRPHTSMHPTWAGIGPGLPLAIGAAVASGEPTVLIQGDGGLMLSVGELATLAQHGLPVVVCVFNDRGYGVLRGIQDAQFGHRTDVDLTTPDFTMMAAAVGIPAAAVDSAARFREEFAAAVRRPGPTLLDVDMTALHPLRMA</sequence>
<reference evidence="7" key="1">
    <citation type="submission" date="2021-04" db="EMBL/GenBank/DDBJ databases">
        <title>Pseudonocardia sp. nov., isolated from sandy soil of mangrove forest.</title>
        <authorList>
            <person name="Zan Z."/>
            <person name="Huang R."/>
            <person name="Liu W."/>
        </authorList>
    </citation>
    <scope>NUCLEOTIDE SEQUENCE</scope>
    <source>
        <strain evidence="7">S2-4</strain>
    </source>
</reference>
<dbReference type="RefSeq" id="WP_252438749.1">
    <property type="nucleotide sequence ID" value="NZ_JAGSOV010000033.1"/>
</dbReference>
<feature type="domain" description="Thiamine pyrophosphate enzyme N-terminal TPP-binding" evidence="6">
    <location>
        <begin position="25"/>
        <end position="140"/>
    </location>
</feature>
<dbReference type="Gene3D" id="3.40.50.970">
    <property type="match status" value="2"/>
</dbReference>
<comment type="similarity">
    <text evidence="1 3">Belongs to the TPP enzyme family.</text>
</comment>
<dbReference type="NCBIfam" id="NF005470">
    <property type="entry name" value="PRK07064.1"/>
    <property type="match status" value="1"/>
</dbReference>
<accession>A0ABT0ZZY7</accession>
<protein>
    <submittedName>
        <fullName evidence="7">Thiamine pyrophosphate-binding protein</fullName>
    </submittedName>
</protein>
<dbReference type="InterPro" id="IPR029061">
    <property type="entry name" value="THDP-binding"/>
</dbReference>
<dbReference type="Pfam" id="PF02775">
    <property type="entry name" value="TPP_enzyme_C"/>
    <property type="match status" value="1"/>
</dbReference>
<evidence type="ECO:0000256" key="2">
    <source>
        <dbReference type="ARBA" id="ARBA00023052"/>
    </source>
</evidence>
<dbReference type="EMBL" id="JAGSOV010000033">
    <property type="protein sequence ID" value="MCO1656225.1"/>
    <property type="molecule type" value="Genomic_DNA"/>
</dbReference>
<keyword evidence="8" id="KW-1185">Reference proteome</keyword>
<dbReference type="Pfam" id="PF02776">
    <property type="entry name" value="TPP_enzyme_N"/>
    <property type="match status" value="1"/>
</dbReference>
<feature type="domain" description="Thiamine pyrophosphate enzyme TPP-binding" evidence="5">
    <location>
        <begin position="408"/>
        <end position="546"/>
    </location>
</feature>
<evidence type="ECO:0000259" key="6">
    <source>
        <dbReference type="Pfam" id="PF02776"/>
    </source>
</evidence>
<dbReference type="InterPro" id="IPR029035">
    <property type="entry name" value="DHS-like_NAD/FAD-binding_dom"/>
</dbReference>
<dbReference type="PANTHER" id="PTHR18968">
    <property type="entry name" value="THIAMINE PYROPHOSPHATE ENZYMES"/>
    <property type="match status" value="1"/>
</dbReference>
<evidence type="ECO:0000259" key="5">
    <source>
        <dbReference type="Pfam" id="PF02775"/>
    </source>
</evidence>
<gene>
    <name evidence="7" type="ORF">KDL28_14285</name>
</gene>
<dbReference type="SUPFAM" id="SSF52467">
    <property type="entry name" value="DHS-like NAD/FAD-binding domain"/>
    <property type="match status" value="1"/>
</dbReference>
<evidence type="ECO:0000256" key="3">
    <source>
        <dbReference type="RuleBase" id="RU362132"/>
    </source>
</evidence>
<dbReference type="InterPro" id="IPR011766">
    <property type="entry name" value="TPP_enzyme_TPP-bd"/>
</dbReference>